<dbReference type="Proteomes" id="UP001353858">
    <property type="component" value="Unassembled WGS sequence"/>
</dbReference>
<reference evidence="3" key="1">
    <citation type="submission" date="2023-01" db="EMBL/GenBank/DDBJ databases">
        <title>Key to firefly adult light organ development and bioluminescence: homeobox transcription factors regulate luciferase expression and transportation to peroxisome.</title>
        <authorList>
            <person name="Fu X."/>
        </authorList>
    </citation>
    <scope>NUCLEOTIDE SEQUENCE [LARGE SCALE GENOMIC DNA]</scope>
</reference>
<feature type="region of interest" description="Disordered" evidence="1">
    <location>
        <begin position="93"/>
        <end position="137"/>
    </location>
</feature>
<organism evidence="2 3">
    <name type="scientific">Aquatica leii</name>
    <dbReference type="NCBI Taxonomy" id="1421715"/>
    <lineage>
        <taxon>Eukaryota</taxon>
        <taxon>Metazoa</taxon>
        <taxon>Ecdysozoa</taxon>
        <taxon>Arthropoda</taxon>
        <taxon>Hexapoda</taxon>
        <taxon>Insecta</taxon>
        <taxon>Pterygota</taxon>
        <taxon>Neoptera</taxon>
        <taxon>Endopterygota</taxon>
        <taxon>Coleoptera</taxon>
        <taxon>Polyphaga</taxon>
        <taxon>Elateriformia</taxon>
        <taxon>Elateroidea</taxon>
        <taxon>Lampyridae</taxon>
        <taxon>Luciolinae</taxon>
        <taxon>Aquatica</taxon>
    </lineage>
</organism>
<sequence length="137" mass="15237">MFSGVDFPGILVKNVCSKNIKSKMNDKKSSVGALILAMDPHPPLRLTRHRRFDTISYFKTISPSNTFKELKEITCAATKVSIATVSRIIKEGEADVEGKPQFSNVPDEDQPVNHVEDYEDEEGEEDDDGDFSEDEAG</sequence>
<keyword evidence="3" id="KW-1185">Reference proteome</keyword>
<comment type="caution">
    <text evidence="2">The sequence shown here is derived from an EMBL/GenBank/DDBJ whole genome shotgun (WGS) entry which is preliminary data.</text>
</comment>
<dbReference type="EMBL" id="JARPUR010000002">
    <property type="protein sequence ID" value="KAK4883168.1"/>
    <property type="molecule type" value="Genomic_DNA"/>
</dbReference>
<evidence type="ECO:0000313" key="3">
    <source>
        <dbReference type="Proteomes" id="UP001353858"/>
    </source>
</evidence>
<gene>
    <name evidence="2" type="ORF">RN001_006487</name>
</gene>
<evidence type="ECO:0000256" key="1">
    <source>
        <dbReference type="SAM" id="MobiDB-lite"/>
    </source>
</evidence>
<name>A0AAN7SQ85_9COLE</name>
<dbReference type="AlphaFoldDB" id="A0AAN7SQ85"/>
<proteinExistence type="predicted"/>
<evidence type="ECO:0000313" key="2">
    <source>
        <dbReference type="EMBL" id="KAK4883168.1"/>
    </source>
</evidence>
<feature type="compositionally biased region" description="Acidic residues" evidence="1">
    <location>
        <begin position="117"/>
        <end position="137"/>
    </location>
</feature>
<accession>A0AAN7SQ85</accession>
<protein>
    <submittedName>
        <fullName evidence="2">Uncharacterized protein</fullName>
    </submittedName>
</protein>